<gene>
    <name evidence="1" type="ORF">ACFSX4_06290</name>
</gene>
<proteinExistence type="predicted"/>
<comment type="caution">
    <text evidence="1">The sequence shown here is derived from an EMBL/GenBank/DDBJ whole genome shotgun (WGS) entry which is preliminary data.</text>
</comment>
<keyword evidence="2" id="KW-1185">Reference proteome</keyword>
<protein>
    <submittedName>
        <fullName evidence="1">Uncharacterized protein</fullName>
    </submittedName>
</protein>
<evidence type="ECO:0000313" key="1">
    <source>
        <dbReference type="EMBL" id="MFD2830075.1"/>
    </source>
</evidence>
<reference evidence="2" key="1">
    <citation type="journal article" date="2019" name="Int. J. Syst. Evol. Microbiol.">
        <title>The Global Catalogue of Microorganisms (GCM) 10K type strain sequencing project: providing services to taxonomists for standard genome sequencing and annotation.</title>
        <authorList>
            <consortium name="The Broad Institute Genomics Platform"/>
            <consortium name="The Broad Institute Genome Sequencing Center for Infectious Disease"/>
            <person name="Wu L."/>
            <person name="Ma J."/>
        </authorList>
    </citation>
    <scope>NUCLEOTIDE SEQUENCE [LARGE SCALE GENOMIC DNA]</scope>
    <source>
        <strain evidence="2">KCTC 33575</strain>
    </source>
</reference>
<name>A0ABW5WTF5_9STAP</name>
<dbReference type="Proteomes" id="UP001597519">
    <property type="component" value="Unassembled WGS sequence"/>
</dbReference>
<sequence length="116" mass="13680">MDIYVTEIKIEDDKIKCYSETNTENVKPAELMIVDSDNMAIIYLADRPGEESYDRVQFVPETWPYLKKNYGKEIVVNDTLLLESFYDELDFLLDNIKDNNNYGKEFEEKVTEAFEL</sequence>
<dbReference type="InterPro" id="IPR020908">
    <property type="entry name" value="UPF0738"/>
</dbReference>
<organism evidence="1 2">
    <name type="scientific">Corticicoccus populi</name>
    <dbReference type="NCBI Taxonomy" id="1812821"/>
    <lineage>
        <taxon>Bacteria</taxon>
        <taxon>Bacillati</taxon>
        <taxon>Bacillota</taxon>
        <taxon>Bacilli</taxon>
        <taxon>Bacillales</taxon>
        <taxon>Staphylococcaceae</taxon>
        <taxon>Corticicoccus</taxon>
    </lineage>
</organism>
<evidence type="ECO:0000313" key="2">
    <source>
        <dbReference type="Proteomes" id="UP001597519"/>
    </source>
</evidence>
<accession>A0ABW5WTF5</accession>
<dbReference type="Pfam" id="PF19785">
    <property type="entry name" value="UPF0738"/>
    <property type="match status" value="1"/>
</dbReference>
<dbReference type="RefSeq" id="WP_377772658.1">
    <property type="nucleotide sequence ID" value="NZ_JBHUOQ010000001.1"/>
</dbReference>
<dbReference type="EMBL" id="JBHUOQ010000001">
    <property type="protein sequence ID" value="MFD2830075.1"/>
    <property type="molecule type" value="Genomic_DNA"/>
</dbReference>